<accession>A0A4Y8SBI1</accession>
<dbReference type="Proteomes" id="UP000297540">
    <property type="component" value="Unassembled WGS sequence"/>
</dbReference>
<keyword evidence="3" id="KW-1185">Reference proteome</keyword>
<organism evidence="2 3">
    <name type="scientific">Mucilaginibacter psychrotolerans</name>
    <dbReference type="NCBI Taxonomy" id="1524096"/>
    <lineage>
        <taxon>Bacteria</taxon>
        <taxon>Pseudomonadati</taxon>
        <taxon>Bacteroidota</taxon>
        <taxon>Sphingobacteriia</taxon>
        <taxon>Sphingobacteriales</taxon>
        <taxon>Sphingobacteriaceae</taxon>
        <taxon>Mucilaginibacter</taxon>
    </lineage>
</organism>
<dbReference type="AlphaFoldDB" id="A0A4Y8SBI1"/>
<evidence type="ECO:0000313" key="3">
    <source>
        <dbReference type="Proteomes" id="UP000297540"/>
    </source>
</evidence>
<evidence type="ECO:0000313" key="2">
    <source>
        <dbReference type="EMBL" id="TFF36001.1"/>
    </source>
</evidence>
<keyword evidence="1" id="KW-0812">Transmembrane</keyword>
<sequence length="69" mass="7832">MFLLVSVLMALGFLACSFLFYYFAANKLKHIAAYCIMMYLLSELFAAFVLGRLCVFGLFIAPVCRGNRF</sequence>
<keyword evidence="1" id="KW-1133">Transmembrane helix</keyword>
<gene>
    <name evidence="2" type="ORF">E2R66_17440</name>
</gene>
<keyword evidence="1" id="KW-0472">Membrane</keyword>
<feature type="transmembrane region" description="Helical" evidence="1">
    <location>
        <begin position="36"/>
        <end position="61"/>
    </location>
</feature>
<name>A0A4Y8SBI1_9SPHI</name>
<dbReference type="RefSeq" id="WP_133232697.1">
    <property type="nucleotide sequence ID" value="NZ_SOZE01000018.1"/>
</dbReference>
<feature type="transmembrane region" description="Helical" evidence="1">
    <location>
        <begin position="6"/>
        <end position="24"/>
    </location>
</feature>
<protein>
    <submittedName>
        <fullName evidence="2">Uncharacterized protein</fullName>
    </submittedName>
</protein>
<reference evidence="2 3" key="1">
    <citation type="journal article" date="2017" name="Int. J. Syst. Evol. Microbiol.">
        <title>Mucilaginibacterpsychrotolerans sp. nov., isolated from peatlands.</title>
        <authorList>
            <person name="Deng Y."/>
            <person name="Shen L."/>
            <person name="Xu B."/>
            <person name="Liu Y."/>
            <person name="Gu Z."/>
            <person name="Liu H."/>
            <person name="Zhou Y."/>
        </authorList>
    </citation>
    <scope>NUCLEOTIDE SEQUENCE [LARGE SCALE GENOMIC DNA]</scope>
    <source>
        <strain evidence="2 3">NH7-4</strain>
    </source>
</reference>
<dbReference type="EMBL" id="SOZE01000018">
    <property type="protein sequence ID" value="TFF36001.1"/>
    <property type="molecule type" value="Genomic_DNA"/>
</dbReference>
<evidence type="ECO:0000256" key="1">
    <source>
        <dbReference type="SAM" id="Phobius"/>
    </source>
</evidence>
<comment type="caution">
    <text evidence="2">The sequence shown here is derived from an EMBL/GenBank/DDBJ whole genome shotgun (WGS) entry which is preliminary data.</text>
</comment>
<proteinExistence type="predicted"/>